<gene>
    <name evidence="3" type="ORF">GCM10011339_22630</name>
</gene>
<dbReference type="InterPro" id="IPR036415">
    <property type="entry name" value="Lamin_tail_dom_sf"/>
</dbReference>
<dbReference type="Proteomes" id="UP000647339">
    <property type="component" value="Unassembled WGS sequence"/>
</dbReference>
<name>A0ABQ1V3D6_9BACT</name>
<dbReference type="EMBL" id="BMIU01000010">
    <property type="protein sequence ID" value="GGF33897.1"/>
    <property type="molecule type" value="Genomic_DNA"/>
</dbReference>
<dbReference type="InterPro" id="IPR026444">
    <property type="entry name" value="Secre_tail"/>
</dbReference>
<dbReference type="RefSeq" id="WP_137401920.1">
    <property type="nucleotide sequence ID" value="NZ_BMIU01000010.1"/>
</dbReference>
<dbReference type="NCBIfam" id="TIGR04183">
    <property type="entry name" value="Por_Secre_tail"/>
    <property type="match status" value="1"/>
</dbReference>
<dbReference type="SUPFAM" id="SSF74853">
    <property type="entry name" value="Lamin A/C globular tail domain"/>
    <property type="match status" value="1"/>
</dbReference>
<evidence type="ECO:0000256" key="1">
    <source>
        <dbReference type="SAM" id="MobiDB-lite"/>
    </source>
</evidence>
<feature type="domain" description="LTD" evidence="2">
    <location>
        <begin position="30"/>
        <end position="154"/>
    </location>
</feature>
<evidence type="ECO:0000259" key="2">
    <source>
        <dbReference type="PROSITE" id="PS51841"/>
    </source>
</evidence>
<dbReference type="Pfam" id="PF18962">
    <property type="entry name" value="Por_Secre_tail"/>
    <property type="match status" value="1"/>
</dbReference>
<dbReference type="InterPro" id="IPR026876">
    <property type="entry name" value="Fn3_assoc_repeat"/>
</dbReference>
<keyword evidence="4" id="KW-1185">Reference proteome</keyword>
<comment type="caution">
    <text evidence="3">The sequence shown here is derived from an EMBL/GenBank/DDBJ whole genome shotgun (WGS) entry which is preliminary data.</text>
</comment>
<accession>A0ABQ1V3D6</accession>
<feature type="compositionally biased region" description="Polar residues" evidence="1">
    <location>
        <begin position="169"/>
        <end position="187"/>
    </location>
</feature>
<dbReference type="InterPro" id="IPR014867">
    <property type="entry name" value="Spore_coat_CotH_CotH2/3/7"/>
</dbReference>
<dbReference type="Pfam" id="PF00932">
    <property type="entry name" value="LTD"/>
    <property type="match status" value="1"/>
</dbReference>
<sequence length="1147" mass="131768">MENIFEPLLFTKMHKVLFFCTLLFFINFGVKSQHITINEVMSSNDGSFYDDDNDDEDWIELYNYGESAINLGGFSLTDDKDETDKWEFPDFTLQPGAYLLIWASGKNKKDSMSPLHTNFSISADGETLYLFTPDNEEISKIDVPPLPTNYSYGRFPNGTGDWYFYNSPSPKKSNGENGQSNLLSPPTFSTPPGWYSQPTTIELTSSVPEAMILYTLDGSIPDINNLNGDGIPFLINYFHFGEWNESKNISRRNTTYVYTTPLQLSDKTSKDNDLSDIITTYRTDFGHGWKRPQENVFKGQVIRTATYKDGNISPVNTGSFLFHPDKNNRYKLPIVSLVSSQENLFGHEEGIYVQGKEYFDAGGTEHSYVSVANYYHRGKDWEKQVHLEFFLKNGKLDFSQNLGTRVHGGGSRSKPMKSLRLYGRNEYDSDNEMAYTFLPEASDAFGNTMESYKHFLLRAGGDYMDIYTDAVSQKIMSPAKVDLQDSRPSILLLNGEFWGIINLRERLNDHHISRKYHVKDDNLIILNAPWGNGSESQVETGEPSDISYYRNLYQFAIDKDLSQETNYSYIEERLDVLSYVDYNIMFIYMNNTDWDGEKHFRYWRTKETSSKPYEDGKWRLMIWDFDASARYQAPASYDFLDNFIHPEGGGEFRPAGDPEKTALLRSLLTNASFRNLFINRFADHINTTFHPDRTARIIQERYQELQPHLEEHFKRWNHHGTNEDRKNELITYFKERPNHQRKHIEDHFNIEEDLKLTLDVSNPNHGFIKCNTIDIKPSTPGIVDQSYPWNGTYFKNIPVTLEAKPMEGFEFQHWAVGEERYNDPTITLSLEENTKALAIFAPTEEQSQRLIHFWHFDKDNVENDVALTQIEASYSLTGSNAVLHFQPVIPYYPPPSGTAGIMDRVNDPTPINYREKGNRDKPYLSDQMRGIRTRNPLVMSGKEAFLVFEIPTNDFKDIILSMAISRTGSGPEKALIEYTLDGEEWISDHLETKEILLEEDFKLASMDFTSIPGANNNKDFKVRLKFSGPTVFGDAGNARFNNVSVDGYLLEDVITDLPTISEEAPENYLEKIYPNPANDKLNLKFKGDSHSNIRYMEIINSNGIIINKIDNIPSSQIIISTSAFPTGIYTLKIVTNQKIEISKFIKL</sequence>
<dbReference type="Pfam" id="PF13287">
    <property type="entry name" value="Fn3_assoc"/>
    <property type="match status" value="1"/>
</dbReference>
<reference evidence="4" key="1">
    <citation type="journal article" date="2019" name="Int. J. Syst. Evol. Microbiol.">
        <title>The Global Catalogue of Microorganisms (GCM) 10K type strain sequencing project: providing services to taxonomists for standard genome sequencing and annotation.</title>
        <authorList>
            <consortium name="The Broad Institute Genomics Platform"/>
            <consortium name="The Broad Institute Genome Sequencing Center for Infectious Disease"/>
            <person name="Wu L."/>
            <person name="Ma J."/>
        </authorList>
    </citation>
    <scope>NUCLEOTIDE SEQUENCE [LARGE SCALE GENOMIC DNA]</scope>
    <source>
        <strain evidence="4">CGMCC 1.15407</strain>
    </source>
</reference>
<dbReference type="Pfam" id="PF08757">
    <property type="entry name" value="CotH"/>
    <property type="match status" value="1"/>
</dbReference>
<proteinExistence type="predicted"/>
<protein>
    <recommendedName>
        <fullName evidence="2">LTD domain-containing protein</fullName>
    </recommendedName>
</protein>
<dbReference type="InterPro" id="IPR001322">
    <property type="entry name" value="Lamin_tail_dom"/>
</dbReference>
<evidence type="ECO:0000313" key="3">
    <source>
        <dbReference type="EMBL" id="GGF33897.1"/>
    </source>
</evidence>
<dbReference type="PROSITE" id="PS51841">
    <property type="entry name" value="LTD"/>
    <property type="match status" value="1"/>
</dbReference>
<evidence type="ECO:0000313" key="4">
    <source>
        <dbReference type="Proteomes" id="UP000647339"/>
    </source>
</evidence>
<organism evidence="3 4">
    <name type="scientific">Echinicola rosea</name>
    <dbReference type="NCBI Taxonomy" id="1807691"/>
    <lineage>
        <taxon>Bacteria</taxon>
        <taxon>Pseudomonadati</taxon>
        <taxon>Bacteroidota</taxon>
        <taxon>Cytophagia</taxon>
        <taxon>Cytophagales</taxon>
        <taxon>Cyclobacteriaceae</taxon>
        <taxon>Echinicola</taxon>
    </lineage>
</organism>
<feature type="region of interest" description="Disordered" evidence="1">
    <location>
        <begin position="169"/>
        <end position="189"/>
    </location>
</feature>
<dbReference type="Gene3D" id="2.60.40.1260">
    <property type="entry name" value="Lamin Tail domain"/>
    <property type="match status" value="1"/>
</dbReference>